<dbReference type="Gene3D" id="2.40.50.230">
    <property type="entry name" value="Gp5 N-terminal domain"/>
    <property type="match status" value="1"/>
</dbReference>
<evidence type="ECO:0000313" key="3">
    <source>
        <dbReference type="Proteomes" id="UP001485459"/>
    </source>
</evidence>
<accession>A0ABZ2YJ90</accession>
<dbReference type="NCBIfam" id="TIGR01646">
    <property type="entry name" value="vgr_GE"/>
    <property type="match status" value="1"/>
</dbReference>
<organism evidence="2 3">
    <name type="scientific">Chitinophaga pollutisoli</name>
    <dbReference type="NCBI Taxonomy" id="3133966"/>
    <lineage>
        <taxon>Bacteria</taxon>
        <taxon>Pseudomonadati</taxon>
        <taxon>Bacteroidota</taxon>
        <taxon>Chitinophagia</taxon>
        <taxon>Chitinophagales</taxon>
        <taxon>Chitinophagaceae</taxon>
        <taxon>Chitinophaga</taxon>
    </lineage>
</organism>
<dbReference type="RefSeq" id="WP_341834750.1">
    <property type="nucleotide sequence ID" value="NZ_CP149822.1"/>
</dbReference>
<keyword evidence="3" id="KW-1185">Reference proteome</keyword>
<protein>
    <submittedName>
        <fullName evidence="2">Type VI secretion system tip protein VgrG</fullName>
    </submittedName>
</protein>
<name>A0ABZ2YJ90_9BACT</name>
<dbReference type="Proteomes" id="UP001485459">
    <property type="component" value="Chromosome"/>
</dbReference>
<proteinExistence type="predicted"/>
<gene>
    <name evidence="2" type="primary">vgrG</name>
    <name evidence="2" type="ORF">WJU16_17520</name>
</gene>
<dbReference type="InterPro" id="IPR006533">
    <property type="entry name" value="T6SS_Vgr_RhsGE"/>
</dbReference>
<dbReference type="EMBL" id="CP149822">
    <property type="protein sequence ID" value="WZN39781.1"/>
    <property type="molecule type" value="Genomic_DNA"/>
</dbReference>
<reference evidence="3" key="1">
    <citation type="submission" date="2024-03" db="EMBL/GenBank/DDBJ databases">
        <title>Chitinophaga horti sp. nov., isolated from garden soil.</title>
        <authorList>
            <person name="Lee D.S."/>
            <person name="Han D.M."/>
            <person name="Baek J.H."/>
            <person name="Choi D.G."/>
            <person name="Jeon J.H."/>
            <person name="Jeon C.O."/>
        </authorList>
    </citation>
    <scope>NUCLEOTIDE SEQUENCE [LARGE SCALE GENOMIC DNA]</scope>
    <source>
        <strain evidence="3">GPA1</strain>
    </source>
</reference>
<dbReference type="InterPro" id="IPR037026">
    <property type="entry name" value="Vgr_OB-fold_dom_sf"/>
</dbReference>
<dbReference type="Pfam" id="PF04717">
    <property type="entry name" value="Phage_base_V"/>
    <property type="match status" value="1"/>
</dbReference>
<dbReference type="InterPro" id="IPR006531">
    <property type="entry name" value="Gp5/Vgr_OB"/>
</dbReference>
<dbReference type="SUPFAM" id="SSF69279">
    <property type="entry name" value="Phage tail proteins"/>
    <property type="match status" value="1"/>
</dbReference>
<sequence length="578" mass="61807">MSDEELLPIEQETSLVTFTVKVNGEPVTGETPVLSVTVWNEANRIAGAHLIVSDGDAAMADWPVSAGELFLPGNEIEILVGYHSMEESIFTGIVTSHALKLRQHTSELQVECRHKSSLLAIGRKSALFKDQKDSEIAATILDAEELTGQVEDTPVTHAEMVQYNASDWDFLITRLDAIGFVAVTNADKIDIIKPVVESEGAATLRFGTNLLEFDGEIDGSLQYGSVKAQSWDPASQALLEAESAEPEWTTPGDLTASEMGLPLVTLRQPAGLKEEEVQQWADATVLRSRMSFLCGRAQVQGFHQAVPGITVAIEGMGARMNGMSWVSGVRHEISAGNWTVDLQLGLSAKQHADKFPVSAKPAGALVPGINGLHTGIVKALEGDPDSEGRVLLQIPSIDTGDDGVWARVCTLDAGDGRGSFFLPEVEDEVLVGFLDDDPRYPVVLGGLHSSAKAAPLELKDDNHEKGFFTRSGMRVLFNDDKKTLVIDTPGGNKVSLDEDAGEITIQDQNNNKIVMSSDGITIESAKDLVMKASGSIKMESSTGLEAKAGTQFKAEGSAGMEISSSANTVIKGAIVQIN</sequence>
<dbReference type="SUPFAM" id="SSF69255">
    <property type="entry name" value="gp5 N-terminal domain-like"/>
    <property type="match status" value="1"/>
</dbReference>
<feature type="domain" description="Gp5/Type VI secretion system Vgr protein OB-fold" evidence="1">
    <location>
        <begin position="374"/>
        <end position="448"/>
    </location>
</feature>
<evidence type="ECO:0000259" key="1">
    <source>
        <dbReference type="Pfam" id="PF04717"/>
    </source>
</evidence>
<evidence type="ECO:0000313" key="2">
    <source>
        <dbReference type="EMBL" id="WZN39781.1"/>
    </source>
</evidence>